<evidence type="ECO:0000313" key="2">
    <source>
        <dbReference type="Proteomes" id="UP001139384"/>
    </source>
</evidence>
<name>A0A9X1Q449_STRM4</name>
<dbReference type="AlphaFoldDB" id="A0A9X1Q449"/>
<organism evidence="1 2">
    <name type="scientific">Streptomyces muensis</name>
    <dbReference type="NCBI Taxonomy" id="1077944"/>
    <lineage>
        <taxon>Bacteria</taxon>
        <taxon>Bacillati</taxon>
        <taxon>Actinomycetota</taxon>
        <taxon>Actinomycetes</taxon>
        <taxon>Kitasatosporales</taxon>
        <taxon>Streptomycetaceae</taxon>
        <taxon>Streptomyces</taxon>
    </lineage>
</organism>
<sequence length="189" mass="20351">MSAAVHTEPPAAAVAADAHWSAKMARLRARKAAEVPLYLWQDQGLRDRFEEALRQAKNLRQLVDADPGNDALAKEAKAAEAALEEARAAYEADCEVLTFRALPGDAFAELVKEHPPTEEQAESGSDWNEDTFPAALISAASVDGMSEDEATDLLASWGMADRVELFQAALAAQNTKRSDWGKGSGPTRS</sequence>
<dbReference type="EMBL" id="JAKEIP010000203">
    <property type="protein sequence ID" value="MCF1598298.1"/>
    <property type="molecule type" value="Genomic_DNA"/>
</dbReference>
<dbReference type="Proteomes" id="UP001139384">
    <property type="component" value="Unassembled WGS sequence"/>
</dbReference>
<comment type="caution">
    <text evidence="1">The sequence shown here is derived from an EMBL/GenBank/DDBJ whole genome shotgun (WGS) entry which is preliminary data.</text>
</comment>
<gene>
    <name evidence="1" type="ORF">L0P92_32815</name>
</gene>
<dbReference type="RefSeq" id="WP_176188165.1">
    <property type="nucleotide sequence ID" value="NZ_JAKEIP010000203.1"/>
</dbReference>
<accession>A0A9X1Q449</accession>
<protein>
    <submittedName>
        <fullName evidence="1">Uncharacterized protein</fullName>
    </submittedName>
</protein>
<evidence type="ECO:0000313" key="1">
    <source>
        <dbReference type="EMBL" id="MCF1598298.1"/>
    </source>
</evidence>
<keyword evidence="2" id="KW-1185">Reference proteome</keyword>
<proteinExistence type="predicted"/>
<reference evidence="1" key="1">
    <citation type="submission" date="2022-01" db="EMBL/GenBank/DDBJ databases">
        <title>Draft Genome Sequences of Seven Type Strains of the Genus Streptomyces.</title>
        <authorList>
            <person name="Aziz S."/>
            <person name="Coretto E."/>
            <person name="Chronakova A."/>
            <person name="Sproer C."/>
            <person name="Huber K."/>
            <person name="Nouioui I."/>
            <person name="Gross H."/>
        </authorList>
    </citation>
    <scope>NUCLEOTIDE SEQUENCE</scope>
    <source>
        <strain evidence="1">DSM 103493</strain>
    </source>
</reference>